<evidence type="ECO:0000256" key="6">
    <source>
        <dbReference type="SAM" id="Phobius"/>
    </source>
</evidence>
<gene>
    <name evidence="8" type="primary">proY2</name>
    <name evidence="8" type="ORF">SGRAN_3564</name>
</gene>
<dbReference type="PIRSF" id="PIRSF006060">
    <property type="entry name" value="AA_transporter"/>
    <property type="match status" value="1"/>
</dbReference>
<proteinExistence type="predicted"/>
<feature type="transmembrane region" description="Helical" evidence="6">
    <location>
        <begin position="202"/>
        <end position="223"/>
    </location>
</feature>
<dbReference type="Pfam" id="PF00324">
    <property type="entry name" value="AA_permease"/>
    <property type="match status" value="1"/>
</dbReference>
<feature type="transmembrane region" description="Helical" evidence="6">
    <location>
        <begin position="130"/>
        <end position="148"/>
    </location>
</feature>
<protein>
    <submittedName>
        <fullName evidence="8">Amino acid permease</fullName>
    </submittedName>
</protein>
<evidence type="ECO:0000256" key="3">
    <source>
        <dbReference type="ARBA" id="ARBA00022692"/>
    </source>
</evidence>
<dbReference type="EMBL" id="CP012199">
    <property type="protein sequence ID" value="AMG75905.1"/>
    <property type="molecule type" value="Genomic_DNA"/>
</dbReference>
<feature type="transmembrane region" description="Helical" evidence="6">
    <location>
        <begin position="81"/>
        <end position="99"/>
    </location>
</feature>
<dbReference type="FunFam" id="1.20.1740.10:FF:000001">
    <property type="entry name" value="Amino acid permease"/>
    <property type="match status" value="1"/>
</dbReference>
<feature type="transmembrane region" description="Helical" evidence="6">
    <location>
        <begin position="106"/>
        <end position="124"/>
    </location>
</feature>
<feature type="transmembrane region" description="Helical" evidence="6">
    <location>
        <begin position="285"/>
        <end position="311"/>
    </location>
</feature>
<sequence length="462" mass="49380">MDEQAYLDREAGLERGLSKAQIIMIGLGGAIGTGLFMGSGIAIGYAGPGVLISYLIAALIAVIMVFSLSEMAVVHPTAGSFGTYAEIYLGPMMGFIVRYTYWIQQVLLIGAEAVAVGIYMSWWFPDVPVWLWAIGSAAAVLWINTRAVHNFGSVEYWLTVIKVSAIVAFIVVGLSRIVGIVGDPIGLHNVTGLAGGFLPNGFSGVWLAVLMALFSFMGLEFVVGTASEAKDPKTAIPAALRTMAARLFLFYILALFIIIAFLPWTESGAKVVTESPFVKMFASAGIPYAAGLMNFVVATAALSAMNTSIYLGSRMLFSLARGGYAPRALGQLNAQNVPMRATAVTGAGILAAASLSILTPLAYNYLFGIVLFGGLLVWSAILVSHLRFRRRHQGADLPVRMPFFPYAQILGLVLLGAITVTMALHADWQVAVFAGGPWLVLIAAAYLVWRRMARSRGTFESA</sequence>
<evidence type="ECO:0000313" key="9">
    <source>
        <dbReference type="Proteomes" id="UP000058599"/>
    </source>
</evidence>
<feature type="transmembrane region" description="Helical" evidence="6">
    <location>
        <begin position="244"/>
        <end position="265"/>
    </location>
</feature>
<evidence type="ECO:0000259" key="7">
    <source>
        <dbReference type="Pfam" id="PF00324"/>
    </source>
</evidence>
<keyword evidence="9" id="KW-1185">Reference proteome</keyword>
<keyword evidence="2" id="KW-0813">Transport</keyword>
<reference evidence="8 9" key="1">
    <citation type="journal article" date="2016" name="BMC Genomics">
        <title>Genomic analysis of the nitrate-respiring Sphingopyxis granuli (formerly Sphingomonas macrogoltabida) strain TFA.</title>
        <authorList>
            <person name="Garcia-Romero I."/>
            <person name="Perez-Pulido A.J."/>
            <person name="Gonzalez-Flores Y.E."/>
            <person name="Reyes-Ramirez F."/>
            <person name="Santero E."/>
            <person name="Floriano B."/>
        </authorList>
    </citation>
    <scope>NUCLEOTIDE SEQUENCE [LARGE SCALE GENOMIC DNA]</scope>
    <source>
        <strain evidence="8 9">TFA</strain>
    </source>
</reference>
<feature type="transmembrane region" description="Helical" evidence="6">
    <location>
        <begin position="50"/>
        <end position="69"/>
    </location>
</feature>
<dbReference type="AlphaFoldDB" id="A0AA86GQU0"/>
<dbReference type="Gene3D" id="1.20.1740.10">
    <property type="entry name" value="Amino acid/polyamine transporter I"/>
    <property type="match status" value="1"/>
</dbReference>
<dbReference type="Proteomes" id="UP000058599">
    <property type="component" value="Chromosome"/>
</dbReference>
<evidence type="ECO:0000256" key="1">
    <source>
        <dbReference type="ARBA" id="ARBA00004141"/>
    </source>
</evidence>
<evidence type="ECO:0000256" key="5">
    <source>
        <dbReference type="ARBA" id="ARBA00023136"/>
    </source>
</evidence>
<feature type="transmembrane region" description="Helical" evidence="6">
    <location>
        <begin position="20"/>
        <end position="43"/>
    </location>
</feature>
<dbReference type="RefSeq" id="WP_067185899.1">
    <property type="nucleotide sequence ID" value="NZ_CP012199.1"/>
</dbReference>
<feature type="transmembrane region" description="Helical" evidence="6">
    <location>
        <begin position="160"/>
        <end position="182"/>
    </location>
</feature>
<dbReference type="InterPro" id="IPR004841">
    <property type="entry name" value="AA-permease/SLC12A_dom"/>
</dbReference>
<feature type="domain" description="Amino acid permease/ SLC12A" evidence="7">
    <location>
        <begin position="22"/>
        <end position="454"/>
    </location>
</feature>
<dbReference type="PANTHER" id="PTHR43495">
    <property type="entry name" value="GABA PERMEASE"/>
    <property type="match status" value="1"/>
</dbReference>
<dbReference type="GO" id="GO:0055085">
    <property type="term" value="P:transmembrane transport"/>
    <property type="evidence" value="ECO:0007669"/>
    <property type="project" value="InterPro"/>
</dbReference>
<organism evidence="8 9">
    <name type="scientific">Sphingopyxis granuli</name>
    <dbReference type="NCBI Taxonomy" id="267128"/>
    <lineage>
        <taxon>Bacteria</taxon>
        <taxon>Pseudomonadati</taxon>
        <taxon>Pseudomonadota</taxon>
        <taxon>Alphaproteobacteria</taxon>
        <taxon>Sphingomonadales</taxon>
        <taxon>Sphingomonadaceae</taxon>
        <taxon>Sphingopyxis</taxon>
    </lineage>
</organism>
<keyword evidence="5 6" id="KW-0472">Membrane</keyword>
<keyword evidence="4 6" id="KW-1133">Transmembrane helix</keyword>
<evidence type="ECO:0000256" key="2">
    <source>
        <dbReference type="ARBA" id="ARBA00022448"/>
    </source>
</evidence>
<accession>A0AA86GQU0</accession>
<dbReference type="PANTHER" id="PTHR43495:SF5">
    <property type="entry name" value="GAMMA-AMINOBUTYRIC ACID PERMEASE"/>
    <property type="match status" value="1"/>
</dbReference>
<feature type="transmembrane region" description="Helical" evidence="6">
    <location>
        <begin position="341"/>
        <end position="359"/>
    </location>
</feature>
<keyword evidence="3 6" id="KW-0812">Transmembrane</keyword>
<feature type="transmembrane region" description="Helical" evidence="6">
    <location>
        <begin position="365"/>
        <end position="383"/>
    </location>
</feature>
<feature type="transmembrane region" description="Helical" evidence="6">
    <location>
        <begin position="430"/>
        <end position="449"/>
    </location>
</feature>
<feature type="transmembrane region" description="Helical" evidence="6">
    <location>
        <begin position="403"/>
        <end position="424"/>
    </location>
</feature>
<evidence type="ECO:0000313" key="8">
    <source>
        <dbReference type="EMBL" id="AMG75905.1"/>
    </source>
</evidence>
<dbReference type="GO" id="GO:0016020">
    <property type="term" value="C:membrane"/>
    <property type="evidence" value="ECO:0007669"/>
    <property type="project" value="UniProtKB-SubCell"/>
</dbReference>
<dbReference type="KEGG" id="sgi:SGRAN_3564"/>
<evidence type="ECO:0000256" key="4">
    <source>
        <dbReference type="ARBA" id="ARBA00022989"/>
    </source>
</evidence>
<comment type="subcellular location">
    <subcellularLocation>
        <location evidence="1">Membrane</location>
        <topology evidence="1">Multi-pass membrane protein</topology>
    </subcellularLocation>
</comment>
<name>A0AA86GQU0_9SPHN</name>